<protein>
    <submittedName>
        <fullName evidence="1">Uncharacterized protein</fullName>
    </submittedName>
</protein>
<dbReference type="Proteomes" id="UP001162131">
    <property type="component" value="Unassembled WGS sequence"/>
</dbReference>
<organism evidence="1 2">
    <name type="scientific">Blepharisma stoltei</name>
    <dbReference type="NCBI Taxonomy" id="1481888"/>
    <lineage>
        <taxon>Eukaryota</taxon>
        <taxon>Sar</taxon>
        <taxon>Alveolata</taxon>
        <taxon>Ciliophora</taxon>
        <taxon>Postciliodesmatophora</taxon>
        <taxon>Heterotrichea</taxon>
        <taxon>Heterotrichida</taxon>
        <taxon>Blepharismidae</taxon>
        <taxon>Blepharisma</taxon>
    </lineage>
</organism>
<name>A0AAU9J5I3_9CILI</name>
<comment type="caution">
    <text evidence="1">The sequence shown here is derived from an EMBL/GenBank/DDBJ whole genome shotgun (WGS) entry which is preliminary data.</text>
</comment>
<proteinExistence type="predicted"/>
<evidence type="ECO:0000313" key="1">
    <source>
        <dbReference type="EMBL" id="CAG9320560.1"/>
    </source>
</evidence>
<sequence length="97" mass="10778">MGWIIAGSTRSSWIWASRAWSGACNASILAIWKNPALQVHRRVAASKEALKSEHVHVPAAESKVIWVESSQAVQKVAEFDHEEHRHAHAVQATLSFK</sequence>
<dbReference type="EMBL" id="CAJZBQ010000025">
    <property type="protein sequence ID" value="CAG9320560.1"/>
    <property type="molecule type" value="Genomic_DNA"/>
</dbReference>
<gene>
    <name evidence="1" type="ORF">BSTOLATCC_MIC26474</name>
</gene>
<accession>A0AAU9J5I3</accession>
<evidence type="ECO:0000313" key="2">
    <source>
        <dbReference type="Proteomes" id="UP001162131"/>
    </source>
</evidence>
<dbReference type="AlphaFoldDB" id="A0AAU9J5I3"/>
<reference evidence="1" key="1">
    <citation type="submission" date="2021-09" db="EMBL/GenBank/DDBJ databases">
        <authorList>
            <consortium name="AG Swart"/>
            <person name="Singh M."/>
            <person name="Singh A."/>
            <person name="Seah K."/>
            <person name="Emmerich C."/>
        </authorList>
    </citation>
    <scope>NUCLEOTIDE SEQUENCE</scope>
    <source>
        <strain evidence="1">ATCC30299</strain>
    </source>
</reference>
<keyword evidence="2" id="KW-1185">Reference proteome</keyword>